<keyword evidence="2" id="KW-1185">Reference proteome</keyword>
<evidence type="ECO:0000313" key="2">
    <source>
        <dbReference type="Proteomes" id="UP001239111"/>
    </source>
</evidence>
<reference evidence="1" key="1">
    <citation type="submission" date="2023-04" db="EMBL/GenBank/DDBJ databases">
        <title>A chromosome-level genome assembly of the parasitoid wasp Eretmocerus hayati.</title>
        <authorList>
            <person name="Zhong Y."/>
            <person name="Liu S."/>
            <person name="Liu Y."/>
        </authorList>
    </citation>
    <scope>NUCLEOTIDE SEQUENCE</scope>
    <source>
        <strain evidence="1">ZJU_SS_LIU_2023</strain>
    </source>
</reference>
<evidence type="ECO:0000313" key="1">
    <source>
        <dbReference type="EMBL" id="KAJ8673940.1"/>
    </source>
</evidence>
<sequence>MLSCLLLVLGHWTVLTLQSTILQEDYDTEVQTVEGLDPPSEQAVDYWVSEPSRSLKPPVAEASSVYHEYLRSENSSEDDQYDELPRNHRPESDPHESLHRGAAYVRDHPPAHLLNQIMSESVTQTKRKSKKKSPSESIELLSDDGDRIEFQMRGHEGPKTYIFGFDTGDGKNRQFRLEERSKDGTVKGHYGYYDARGKLRTIKYVARPAEGYEEKHHISHASSDEERDD</sequence>
<comment type="caution">
    <text evidence="1">The sequence shown here is derived from an EMBL/GenBank/DDBJ whole genome shotgun (WGS) entry which is preliminary data.</text>
</comment>
<dbReference type="Proteomes" id="UP001239111">
    <property type="component" value="Chromosome 3"/>
</dbReference>
<accession>A0ACC2NRV2</accession>
<gene>
    <name evidence="1" type="ORF">QAD02_005202</name>
</gene>
<name>A0ACC2NRV2_9HYME</name>
<dbReference type="EMBL" id="CM056743">
    <property type="protein sequence ID" value="KAJ8673940.1"/>
    <property type="molecule type" value="Genomic_DNA"/>
</dbReference>
<proteinExistence type="predicted"/>
<organism evidence="1 2">
    <name type="scientific">Eretmocerus hayati</name>
    <dbReference type="NCBI Taxonomy" id="131215"/>
    <lineage>
        <taxon>Eukaryota</taxon>
        <taxon>Metazoa</taxon>
        <taxon>Ecdysozoa</taxon>
        <taxon>Arthropoda</taxon>
        <taxon>Hexapoda</taxon>
        <taxon>Insecta</taxon>
        <taxon>Pterygota</taxon>
        <taxon>Neoptera</taxon>
        <taxon>Endopterygota</taxon>
        <taxon>Hymenoptera</taxon>
        <taxon>Apocrita</taxon>
        <taxon>Proctotrupomorpha</taxon>
        <taxon>Chalcidoidea</taxon>
        <taxon>Aphelinidae</taxon>
        <taxon>Aphelininae</taxon>
        <taxon>Eretmocerus</taxon>
    </lineage>
</organism>
<protein>
    <submittedName>
        <fullName evidence="1">Uncharacterized protein</fullName>
    </submittedName>
</protein>